<dbReference type="AlphaFoldDB" id="A0A068R8T3"/>
<dbReference type="Proteomes" id="UP000032735">
    <property type="component" value="Chromosome"/>
</dbReference>
<dbReference type="KEGG" id="xpo:XPG1_2913"/>
<protein>
    <submittedName>
        <fullName evidence="1">Uncharacterized protein</fullName>
    </submittedName>
</protein>
<evidence type="ECO:0000313" key="2">
    <source>
        <dbReference type="Proteomes" id="UP000032735"/>
    </source>
</evidence>
<keyword evidence="2" id="KW-1185">Reference proteome</keyword>
<name>A0A068R8T3_9GAMM</name>
<evidence type="ECO:0000313" key="1">
    <source>
        <dbReference type="EMBL" id="CDG22560.1"/>
    </source>
</evidence>
<accession>A0A068R8T3</accession>
<proteinExistence type="predicted"/>
<dbReference type="EMBL" id="FO704551">
    <property type="protein sequence ID" value="CDG22560.1"/>
    <property type="molecule type" value="Genomic_DNA"/>
</dbReference>
<gene>
    <name evidence="1" type="ORF">XPG1_2913</name>
</gene>
<dbReference type="HOGENOM" id="CLU_049448_1_0_6"/>
<organism evidence="1 2">
    <name type="scientific">Xenorhabdus poinarii G6</name>
    <dbReference type="NCBI Taxonomy" id="1354304"/>
    <lineage>
        <taxon>Bacteria</taxon>
        <taxon>Pseudomonadati</taxon>
        <taxon>Pseudomonadota</taxon>
        <taxon>Gammaproteobacteria</taxon>
        <taxon>Enterobacterales</taxon>
        <taxon>Morganellaceae</taxon>
        <taxon>Xenorhabdus</taxon>
    </lineage>
</organism>
<sequence length="288" mass="32749">MEMDMKKPKNIYVVTYSETGTDGWAYGRPSGIQPWQWPRSRVNGVPMAHIFTVKIPAEYNVRSSDVEYLSVFQGDDFEDDDKEGVNEFLEEGGEALGDDAFWQELILYRNNRHLREVYQVDDIGGSWCFIYLTEEECSGKQCELPSKDCMPVDYESMHETHCFSSDQPAKCFSLVPHSDDPNVGIKPEEYPDWLDAIEDTKAIDSLKVEDIQGYIPIFHGVSGKLNLNLDKYFYDHHFGGTAHPAQSIPDDLSEFYFEFDESLGDPNLGGDGVAQIDLLTNKIHWACA</sequence>
<reference evidence="1 2" key="1">
    <citation type="submission" date="2013-07" db="EMBL/GenBank/DDBJ databases">
        <authorList>
            <person name="Genoscope - CEA"/>
        </authorList>
    </citation>
    <scope>NUCLEOTIDE SEQUENCE [LARGE SCALE GENOMIC DNA]</scope>
    <source>
        <strain evidence="1 2">G6</strain>
    </source>
</reference>